<dbReference type="Gene3D" id="3.40.190.10">
    <property type="entry name" value="Periplasmic binding protein-like II"/>
    <property type="match status" value="2"/>
</dbReference>
<evidence type="ECO:0000313" key="4">
    <source>
        <dbReference type="Proteomes" id="UP000029223"/>
    </source>
</evidence>
<keyword evidence="4" id="KW-1185">Reference proteome</keyword>
<organism evidence="3 4">
    <name type="scientific">Vibrio variabilis</name>
    <dbReference type="NCBI Taxonomy" id="990271"/>
    <lineage>
        <taxon>Bacteria</taxon>
        <taxon>Pseudomonadati</taxon>
        <taxon>Pseudomonadota</taxon>
        <taxon>Gammaproteobacteria</taxon>
        <taxon>Vibrionales</taxon>
        <taxon>Vibrionaceae</taxon>
        <taxon>Vibrio</taxon>
    </lineage>
</organism>
<proteinExistence type="predicted"/>
<reference evidence="4" key="1">
    <citation type="submission" date="2014-09" db="EMBL/GenBank/DDBJ databases">
        <title>Vibrio variabilis JCM 19239. (C206) whole genome shotgun sequence.</title>
        <authorList>
            <person name="Sawabe T."/>
            <person name="Meirelles P."/>
            <person name="Nakanishi M."/>
            <person name="Sayaka M."/>
            <person name="Hattori M."/>
            <person name="Ohkuma M."/>
        </authorList>
    </citation>
    <scope>NUCLEOTIDE SEQUENCE [LARGE SCALE GENOMIC DNA]</scope>
    <source>
        <strain evidence="4">JCM 19239</strain>
    </source>
</reference>
<protein>
    <submittedName>
        <fullName evidence="3">ABC transporter substrate binding protein</fullName>
    </submittedName>
</protein>
<evidence type="ECO:0000256" key="2">
    <source>
        <dbReference type="SAM" id="SignalP"/>
    </source>
</evidence>
<dbReference type="Pfam" id="PF13343">
    <property type="entry name" value="SBP_bac_6"/>
    <property type="match status" value="1"/>
</dbReference>
<evidence type="ECO:0000256" key="1">
    <source>
        <dbReference type="ARBA" id="ARBA00022729"/>
    </source>
</evidence>
<accession>A0ABQ0JHJ6</accession>
<gene>
    <name evidence="3" type="ORF">JCM19239_5479</name>
</gene>
<evidence type="ECO:0000313" key="3">
    <source>
        <dbReference type="EMBL" id="GAL28219.1"/>
    </source>
</evidence>
<feature type="signal peptide" evidence="2">
    <location>
        <begin position="1"/>
        <end position="25"/>
    </location>
</feature>
<dbReference type="EMBL" id="BBMS01000039">
    <property type="protein sequence ID" value="GAL28219.1"/>
    <property type="molecule type" value="Genomic_DNA"/>
</dbReference>
<dbReference type="Proteomes" id="UP000029223">
    <property type="component" value="Unassembled WGS sequence"/>
</dbReference>
<dbReference type="PANTHER" id="PTHR30006:SF2">
    <property type="entry name" value="ABC TRANSPORTER SUBSTRATE-BINDING PROTEIN"/>
    <property type="match status" value="1"/>
</dbReference>
<comment type="caution">
    <text evidence="3">The sequence shown here is derived from an EMBL/GenBank/DDBJ whole genome shotgun (WGS) entry which is preliminary data.</text>
</comment>
<name>A0ABQ0JHJ6_9VIBR</name>
<dbReference type="SUPFAM" id="SSF53850">
    <property type="entry name" value="Periplasmic binding protein-like II"/>
    <property type="match status" value="1"/>
</dbReference>
<dbReference type="PANTHER" id="PTHR30006">
    <property type="entry name" value="THIAMINE-BINDING PERIPLASMIC PROTEIN-RELATED"/>
    <property type="match status" value="1"/>
</dbReference>
<feature type="chain" id="PRO_5046140265" evidence="2">
    <location>
        <begin position="26"/>
        <end position="245"/>
    </location>
</feature>
<keyword evidence="1 2" id="KW-0732">Signal</keyword>
<sequence>MSTKSFFTKSLITLTIISASYTAFANTSLTIYTSQPNEDIQQTVSAFNEVHPDIEVKWVRDGTTKLMARYQAEQAAGAKSPDLLLIADSMTMESLVQQDMLHAYQSPNADSFSKELYSADGYYYGTKLITTGIGYNTQAPEQPQSWSDLTKDNYKNLTVMPSPLYSGAAVIHMATLTDHPDLGWDYYEQLNTNGVAAQGGNGGVLTAIASGSKAYGVIVDYMVMREKPKVLQSSSYSQLKGQYGN</sequence>